<protein>
    <recommendedName>
        <fullName evidence="1">HEPN domain-containing protein</fullName>
    </recommendedName>
</protein>
<dbReference type="EMBL" id="CP000448">
    <property type="protein sequence ID" value="ABI67834.1"/>
    <property type="molecule type" value="Genomic_DNA"/>
</dbReference>
<feature type="domain" description="HEPN" evidence="1">
    <location>
        <begin position="15"/>
        <end position="109"/>
    </location>
</feature>
<sequence>MKYMVDSKRYLDWVRKSAADIKAAGILKKYEAGNDYVAFHSQQAIEKALKGYLLYHTGELEEGHSLIFLCKKAIAYEPYFKEFLKECAYVNQYYIETRYPADFPLEVSD</sequence>
<dbReference type="InterPro" id="IPR007842">
    <property type="entry name" value="HEPN_dom"/>
</dbReference>
<accession>Q0AZM0</accession>
<dbReference type="eggNOG" id="COG2250">
    <property type="taxonomic scope" value="Bacteria"/>
</dbReference>
<evidence type="ECO:0000313" key="2">
    <source>
        <dbReference type="EMBL" id="ABI67834.1"/>
    </source>
</evidence>
<dbReference type="Pfam" id="PF05168">
    <property type="entry name" value="HEPN"/>
    <property type="match status" value="1"/>
</dbReference>
<evidence type="ECO:0000313" key="3">
    <source>
        <dbReference type="Proteomes" id="UP000001968"/>
    </source>
</evidence>
<dbReference type="KEGG" id="swo:Swol_0500"/>
<dbReference type="STRING" id="335541.Swol_0500"/>
<reference evidence="3" key="1">
    <citation type="journal article" date="2010" name="Environ. Microbiol.">
        <title>The genome of Syntrophomonas wolfei: new insights into syntrophic metabolism and biohydrogen production.</title>
        <authorList>
            <person name="Sieber J.R."/>
            <person name="Sims D.R."/>
            <person name="Han C."/>
            <person name="Kim E."/>
            <person name="Lykidis A."/>
            <person name="Lapidus A.L."/>
            <person name="McDonnald E."/>
            <person name="Rohlin L."/>
            <person name="Culley D.E."/>
            <person name="Gunsalus R."/>
            <person name="McInerney M.J."/>
        </authorList>
    </citation>
    <scope>NUCLEOTIDE SEQUENCE [LARGE SCALE GENOMIC DNA]</scope>
    <source>
        <strain evidence="3">DSM 2245B / Goettingen</strain>
    </source>
</reference>
<dbReference type="Proteomes" id="UP000001968">
    <property type="component" value="Chromosome"/>
</dbReference>
<dbReference type="Gene3D" id="1.20.120.330">
    <property type="entry name" value="Nucleotidyltransferases domain 2"/>
    <property type="match status" value="1"/>
</dbReference>
<keyword evidence="3" id="KW-1185">Reference proteome</keyword>
<organism evidence="2 3">
    <name type="scientific">Syntrophomonas wolfei subsp. wolfei (strain DSM 2245B / Goettingen)</name>
    <dbReference type="NCBI Taxonomy" id="335541"/>
    <lineage>
        <taxon>Bacteria</taxon>
        <taxon>Bacillati</taxon>
        <taxon>Bacillota</taxon>
        <taxon>Clostridia</taxon>
        <taxon>Eubacteriales</taxon>
        <taxon>Syntrophomonadaceae</taxon>
        <taxon>Syntrophomonas</taxon>
    </lineage>
</organism>
<dbReference type="AlphaFoldDB" id="Q0AZM0"/>
<dbReference type="SUPFAM" id="SSF81593">
    <property type="entry name" value="Nucleotidyltransferase substrate binding subunit/domain"/>
    <property type="match status" value="1"/>
</dbReference>
<dbReference type="SMART" id="SM00748">
    <property type="entry name" value="HEPN"/>
    <property type="match status" value="1"/>
</dbReference>
<dbReference type="HOGENOM" id="CLU_123170_0_0_9"/>
<name>Q0AZM0_SYNWW</name>
<dbReference type="PROSITE" id="PS50910">
    <property type="entry name" value="HEPN"/>
    <property type="match status" value="1"/>
</dbReference>
<evidence type="ECO:0000259" key="1">
    <source>
        <dbReference type="PROSITE" id="PS50910"/>
    </source>
</evidence>
<gene>
    <name evidence="2" type="ordered locus">Swol_0500</name>
</gene>
<proteinExistence type="predicted"/>